<name>A0A427YJS8_9TREE</name>
<sequence length="324" mass="35341">MDFGIDQDRTIECDCAPSIATSDMLYDPTDCYFTSTYPVALSRRLQHRLSETSQSSPSSDAANTISPHLLLQPPAVITVVSDVNADESSDDSSDGESDVVDFGDAALSPPSLPMLSAAPPTPDSPTVRNTSPCSVRNQSPSSPIAPPSTPETKPRTTAKRTFPYVRRSERMIRPASKVVLREPSPSGSDDAESGSDFVPEPATPAKRARRTTCRSSVPARAPPTPMSPPPRKWPKRVGEGRRSQNKEAQKKYRDRKKAKVAALEAELEVEKAKNEAISEFVDVLRCKLDSPSPSGPKVKKLRTEFSLYDRRMNAINGRFPSTPT</sequence>
<feature type="domain" description="BZIP" evidence="2">
    <location>
        <begin position="241"/>
        <end position="255"/>
    </location>
</feature>
<keyword evidence="4" id="KW-1185">Reference proteome</keyword>
<comment type="caution">
    <text evidence="3">The sequence shown here is derived from an EMBL/GenBank/DDBJ whole genome shotgun (WGS) entry which is preliminary data.</text>
</comment>
<feature type="compositionally biased region" description="Acidic residues" evidence="1">
    <location>
        <begin position="84"/>
        <end position="101"/>
    </location>
</feature>
<accession>A0A427YJS8</accession>
<dbReference type="Proteomes" id="UP000279259">
    <property type="component" value="Unassembled WGS sequence"/>
</dbReference>
<reference evidence="3 4" key="1">
    <citation type="submission" date="2018-11" db="EMBL/GenBank/DDBJ databases">
        <title>Genome sequence of Saitozyma podzolica DSM 27192.</title>
        <authorList>
            <person name="Aliyu H."/>
            <person name="Gorte O."/>
            <person name="Ochsenreither K."/>
        </authorList>
    </citation>
    <scope>NUCLEOTIDE SEQUENCE [LARGE SCALE GENOMIC DNA]</scope>
    <source>
        <strain evidence="3 4">DSM 27192</strain>
    </source>
</reference>
<protein>
    <recommendedName>
        <fullName evidence="2">BZIP domain-containing protein</fullName>
    </recommendedName>
</protein>
<feature type="compositionally biased region" description="Low complexity" evidence="1">
    <location>
        <begin position="102"/>
        <end position="118"/>
    </location>
</feature>
<dbReference type="GO" id="GO:0003700">
    <property type="term" value="F:DNA-binding transcription factor activity"/>
    <property type="evidence" value="ECO:0007669"/>
    <property type="project" value="InterPro"/>
</dbReference>
<dbReference type="SUPFAM" id="SSF57959">
    <property type="entry name" value="Leucine zipper domain"/>
    <property type="match status" value="1"/>
</dbReference>
<dbReference type="PROSITE" id="PS00036">
    <property type="entry name" value="BZIP_BASIC"/>
    <property type="match status" value="1"/>
</dbReference>
<gene>
    <name evidence="3" type="ORF">EHS25_009651</name>
</gene>
<evidence type="ECO:0000256" key="1">
    <source>
        <dbReference type="SAM" id="MobiDB-lite"/>
    </source>
</evidence>
<dbReference type="CDD" id="cd14686">
    <property type="entry name" value="bZIP"/>
    <property type="match status" value="1"/>
</dbReference>
<organism evidence="3 4">
    <name type="scientific">Saitozyma podzolica</name>
    <dbReference type="NCBI Taxonomy" id="1890683"/>
    <lineage>
        <taxon>Eukaryota</taxon>
        <taxon>Fungi</taxon>
        <taxon>Dikarya</taxon>
        <taxon>Basidiomycota</taxon>
        <taxon>Agaricomycotina</taxon>
        <taxon>Tremellomycetes</taxon>
        <taxon>Tremellales</taxon>
        <taxon>Trimorphomycetaceae</taxon>
        <taxon>Saitozyma</taxon>
    </lineage>
</organism>
<feature type="compositionally biased region" description="Polar residues" evidence="1">
    <location>
        <begin position="124"/>
        <end position="138"/>
    </location>
</feature>
<feature type="compositionally biased region" description="Pro residues" evidence="1">
    <location>
        <begin position="220"/>
        <end position="231"/>
    </location>
</feature>
<dbReference type="SMART" id="SM00338">
    <property type="entry name" value="BRLZ"/>
    <property type="match status" value="1"/>
</dbReference>
<dbReference type="OrthoDB" id="10665412at2759"/>
<evidence type="ECO:0000313" key="3">
    <source>
        <dbReference type="EMBL" id="RSH91352.1"/>
    </source>
</evidence>
<dbReference type="Gene3D" id="1.20.5.170">
    <property type="match status" value="1"/>
</dbReference>
<dbReference type="AlphaFoldDB" id="A0A427YJS8"/>
<evidence type="ECO:0000259" key="2">
    <source>
        <dbReference type="PROSITE" id="PS00036"/>
    </source>
</evidence>
<proteinExistence type="predicted"/>
<dbReference type="InterPro" id="IPR046347">
    <property type="entry name" value="bZIP_sf"/>
</dbReference>
<evidence type="ECO:0000313" key="4">
    <source>
        <dbReference type="Proteomes" id="UP000279259"/>
    </source>
</evidence>
<feature type="region of interest" description="Disordered" evidence="1">
    <location>
        <begin position="84"/>
        <end position="257"/>
    </location>
</feature>
<feature type="compositionally biased region" description="Basic and acidic residues" evidence="1">
    <location>
        <begin position="236"/>
        <end position="251"/>
    </location>
</feature>
<dbReference type="InterPro" id="IPR004827">
    <property type="entry name" value="bZIP"/>
</dbReference>
<dbReference type="EMBL" id="RSCD01000008">
    <property type="protein sequence ID" value="RSH91352.1"/>
    <property type="molecule type" value="Genomic_DNA"/>
</dbReference>